<reference evidence="1 2" key="1">
    <citation type="submission" date="2020-03" db="EMBL/GenBank/DDBJ databases">
        <title>Leucobacter sp. nov., isolated from beetles.</title>
        <authorList>
            <person name="Hyun D.-W."/>
            <person name="Bae J.-W."/>
        </authorList>
    </citation>
    <scope>NUCLEOTIDE SEQUENCE [LARGE SCALE GENOMIC DNA]</scope>
    <source>
        <strain evidence="1 2">HDW9C</strain>
    </source>
</reference>
<dbReference type="KEGG" id="lvi:G7068_13770"/>
<gene>
    <name evidence="1" type="ORF">G7068_13770</name>
</gene>
<dbReference type="Proteomes" id="UP000502677">
    <property type="component" value="Chromosome"/>
</dbReference>
<dbReference type="AlphaFoldDB" id="A0A6G7XIE6"/>
<dbReference type="RefSeq" id="WP_166292486.1">
    <property type="nucleotide sequence ID" value="NZ_CP049863.1"/>
</dbReference>
<dbReference type="EMBL" id="CP049863">
    <property type="protein sequence ID" value="QIK64147.1"/>
    <property type="molecule type" value="Genomic_DNA"/>
</dbReference>
<evidence type="ECO:0000313" key="1">
    <source>
        <dbReference type="EMBL" id="QIK64147.1"/>
    </source>
</evidence>
<evidence type="ECO:0000313" key="2">
    <source>
        <dbReference type="Proteomes" id="UP000502677"/>
    </source>
</evidence>
<protein>
    <submittedName>
        <fullName evidence="1">Uncharacterized protein</fullName>
    </submittedName>
</protein>
<name>A0A6G7XIE6_9MICO</name>
<keyword evidence="2" id="KW-1185">Reference proteome</keyword>
<organism evidence="1 2">
    <name type="scientific">Leucobacter viscericola</name>
    <dbReference type="NCBI Taxonomy" id="2714935"/>
    <lineage>
        <taxon>Bacteria</taxon>
        <taxon>Bacillati</taxon>
        <taxon>Actinomycetota</taxon>
        <taxon>Actinomycetes</taxon>
        <taxon>Micrococcales</taxon>
        <taxon>Microbacteriaceae</taxon>
        <taxon>Leucobacter</taxon>
    </lineage>
</organism>
<accession>A0A6G7XIE6</accession>
<proteinExistence type="predicted"/>
<sequence>MTTTARELNGNLILDFGDGTDYTVYPVPGKIGIEIQAILVGITMGTTGHEHGSERLASDTEKIAKLALGVPVKGRTNKRWAEFDKLRSARATVVSQAAVLWNTGGGGIDAVMDLLEEGGGYPKALGRVMQSSGLGDQWKILRTWLDGVGLTSETASTPNLTGGLNTSV</sequence>